<comment type="subcellular location">
    <subcellularLocation>
        <location evidence="1">Membrane</location>
        <topology evidence="1">Multi-pass membrane protein</topology>
    </subcellularLocation>
</comment>
<feature type="transmembrane region" description="Helical" evidence="5">
    <location>
        <begin position="372"/>
        <end position="389"/>
    </location>
</feature>
<dbReference type="PANTHER" id="PTHR37422">
    <property type="entry name" value="TEICHURONIC ACID BIOSYNTHESIS PROTEIN TUAE"/>
    <property type="match status" value="1"/>
</dbReference>
<evidence type="ECO:0000313" key="7">
    <source>
        <dbReference type="EMBL" id="UOF01845.1"/>
    </source>
</evidence>
<dbReference type="EMBL" id="CP093442">
    <property type="protein sequence ID" value="UOF01845.1"/>
    <property type="molecule type" value="Genomic_DNA"/>
</dbReference>
<feature type="transmembrane region" description="Helical" evidence="5">
    <location>
        <begin position="173"/>
        <end position="192"/>
    </location>
</feature>
<gene>
    <name evidence="7" type="ORF">MNR06_02615</name>
</gene>
<keyword evidence="7" id="KW-0436">Ligase</keyword>
<dbReference type="GO" id="GO:0016874">
    <property type="term" value="F:ligase activity"/>
    <property type="evidence" value="ECO:0007669"/>
    <property type="project" value="UniProtKB-KW"/>
</dbReference>
<evidence type="ECO:0000256" key="3">
    <source>
        <dbReference type="ARBA" id="ARBA00022989"/>
    </source>
</evidence>
<evidence type="ECO:0000259" key="6">
    <source>
        <dbReference type="Pfam" id="PF04932"/>
    </source>
</evidence>
<dbReference type="RefSeq" id="WP_243538465.1">
    <property type="nucleotide sequence ID" value="NZ_CP093442.1"/>
</dbReference>
<protein>
    <submittedName>
        <fullName evidence="7">O-antigen ligase family protein</fullName>
    </submittedName>
</protein>
<name>A0ABY4CAA8_9BACT</name>
<evidence type="ECO:0000313" key="8">
    <source>
        <dbReference type="Proteomes" id="UP000830116"/>
    </source>
</evidence>
<keyword evidence="8" id="KW-1185">Reference proteome</keyword>
<accession>A0ABY4CAA8</accession>
<evidence type="ECO:0000256" key="2">
    <source>
        <dbReference type="ARBA" id="ARBA00022692"/>
    </source>
</evidence>
<feature type="transmembrane region" description="Helical" evidence="5">
    <location>
        <begin position="73"/>
        <end position="94"/>
    </location>
</feature>
<feature type="transmembrane region" description="Helical" evidence="5">
    <location>
        <begin position="204"/>
        <end position="220"/>
    </location>
</feature>
<dbReference type="InterPro" id="IPR007016">
    <property type="entry name" value="O-antigen_ligase-rel_domated"/>
</dbReference>
<dbReference type="Pfam" id="PF04932">
    <property type="entry name" value="Wzy_C"/>
    <property type="match status" value="1"/>
</dbReference>
<dbReference type="InterPro" id="IPR051533">
    <property type="entry name" value="WaaL-like"/>
</dbReference>
<evidence type="ECO:0000256" key="5">
    <source>
        <dbReference type="SAM" id="Phobius"/>
    </source>
</evidence>
<dbReference type="Proteomes" id="UP000830116">
    <property type="component" value="Chromosome"/>
</dbReference>
<evidence type="ECO:0000256" key="4">
    <source>
        <dbReference type="ARBA" id="ARBA00023136"/>
    </source>
</evidence>
<dbReference type="PANTHER" id="PTHR37422:SF13">
    <property type="entry name" value="LIPOPOLYSACCHARIDE BIOSYNTHESIS PROTEIN PA4999-RELATED"/>
    <property type="match status" value="1"/>
</dbReference>
<reference evidence="7" key="1">
    <citation type="submission" date="2022-03" db="EMBL/GenBank/DDBJ databases">
        <title>Genome Identification and Characterization of new species Bdellovibrio reynosense LBG001 sp. nov. from a Mexico soil sample.</title>
        <authorList>
            <person name="Camilli A."/>
            <person name="Ajao Y."/>
            <person name="Guo X."/>
        </authorList>
    </citation>
    <scope>NUCLEOTIDE SEQUENCE</scope>
    <source>
        <strain evidence="7">LBG001</strain>
    </source>
</reference>
<feature type="transmembrane region" description="Helical" evidence="5">
    <location>
        <begin position="12"/>
        <end position="33"/>
    </location>
</feature>
<evidence type="ECO:0000256" key="1">
    <source>
        <dbReference type="ARBA" id="ARBA00004141"/>
    </source>
</evidence>
<keyword evidence="2 5" id="KW-0812">Transmembrane</keyword>
<feature type="transmembrane region" description="Helical" evidence="5">
    <location>
        <begin position="39"/>
        <end position="61"/>
    </location>
</feature>
<keyword evidence="4 5" id="KW-0472">Membrane</keyword>
<feature type="domain" description="O-antigen ligase-related" evidence="6">
    <location>
        <begin position="209"/>
        <end position="352"/>
    </location>
</feature>
<sequence>MNLKALSLHNSAVFKPVWAVLLYMGLAITTLHLEVPLLVSIRLELLLFVSALSLTVLQQVLNREETFSFTHSLSIPVFLIGLYALSPLFASVFSGGELLILNDPEYKTLLKILFLGPAIYLVLSKPRYRNLILNSLVLSYSILGVYFLYRYLVLHEAREFDLRPLLNIRHGDPNFLCTFFSMTLPLALLQAWQAFSRHKSTQGVMFLTAALFLGACAIITQSRMGLIALLLGLGVLFCRRITHHPKESRFKLLVAPLVFVSLLFAFLATDVAKRFTEIKDKSNLDRLLTYDNGLKVFSDHPVFGAGMHQAKNFFYQNTNYPHFQSEVRPLEIHNTYLNVLAELGVIGFAAFAGFFIWCFWEISKCAGPVRHYLFASYVVFLVSGFGVGMSYKDLFILHFFVLAAVAKSYRDVLR</sequence>
<feature type="transmembrane region" description="Helical" evidence="5">
    <location>
        <begin position="131"/>
        <end position="153"/>
    </location>
</feature>
<feature type="transmembrane region" description="Helical" evidence="5">
    <location>
        <begin position="339"/>
        <end position="360"/>
    </location>
</feature>
<feature type="transmembrane region" description="Helical" evidence="5">
    <location>
        <begin position="249"/>
        <end position="268"/>
    </location>
</feature>
<organism evidence="7 8">
    <name type="scientific">Bdellovibrio reynosensis</name>
    <dbReference type="NCBI Taxonomy" id="2835041"/>
    <lineage>
        <taxon>Bacteria</taxon>
        <taxon>Pseudomonadati</taxon>
        <taxon>Bdellovibrionota</taxon>
        <taxon>Bdellovibrionia</taxon>
        <taxon>Bdellovibrionales</taxon>
        <taxon>Pseudobdellovibrionaceae</taxon>
        <taxon>Bdellovibrio</taxon>
    </lineage>
</organism>
<proteinExistence type="predicted"/>
<keyword evidence="3 5" id="KW-1133">Transmembrane helix</keyword>